<comment type="caution">
    <text evidence="2">The sequence shown here is derived from an EMBL/GenBank/DDBJ whole genome shotgun (WGS) entry which is preliminary data.</text>
</comment>
<proteinExistence type="predicted"/>
<sequence>GLDSTSSQLFLTPTGGGSHERPPMQYPNIKNRGSTAMQNPAMIPMSGLHINSGNKPH</sequence>
<dbReference type="Proteomes" id="UP000801492">
    <property type="component" value="Unassembled WGS sequence"/>
</dbReference>
<protein>
    <submittedName>
        <fullName evidence="2">Uncharacterized protein</fullName>
    </submittedName>
</protein>
<feature type="compositionally biased region" description="Polar residues" evidence="1">
    <location>
        <begin position="1"/>
        <end position="11"/>
    </location>
</feature>
<reference evidence="2" key="1">
    <citation type="submission" date="2019-08" db="EMBL/GenBank/DDBJ databases">
        <title>The genome of the North American firefly Photinus pyralis.</title>
        <authorList>
            <consortium name="Photinus pyralis genome working group"/>
            <person name="Fallon T.R."/>
            <person name="Sander Lower S.E."/>
            <person name="Weng J.-K."/>
        </authorList>
    </citation>
    <scope>NUCLEOTIDE SEQUENCE</scope>
    <source>
        <strain evidence="2">TRF0915ILg1</strain>
        <tissue evidence="2">Whole body</tissue>
    </source>
</reference>
<gene>
    <name evidence="2" type="ORF">ILUMI_27000</name>
</gene>
<evidence type="ECO:0000313" key="3">
    <source>
        <dbReference type="Proteomes" id="UP000801492"/>
    </source>
</evidence>
<accession>A0A8K0C725</accession>
<evidence type="ECO:0000313" key="2">
    <source>
        <dbReference type="EMBL" id="KAF2879168.1"/>
    </source>
</evidence>
<dbReference type="EMBL" id="VTPC01091219">
    <property type="protein sequence ID" value="KAF2879168.1"/>
    <property type="molecule type" value="Genomic_DNA"/>
</dbReference>
<dbReference type="AlphaFoldDB" id="A0A8K0C725"/>
<organism evidence="2 3">
    <name type="scientific">Ignelater luminosus</name>
    <name type="common">Cucubano</name>
    <name type="synonym">Pyrophorus luminosus</name>
    <dbReference type="NCBI Taxonomy" id="2038154"/>
    <lineage>
        <taxon>Eukaryota</taxon>
        <taxon>Metazoa</taxon>
        <taxon>Ecdysozoa</taxon>
        <taxon>Arthropoda</taxon>
        <taxon>Hexapoda</taxon>
        <taxon>Insecta</taxon>
        <taxon>Pterygota</taxon>
        <taxon>Neoptera</taxon>
        <taxon>Endopterygota</taxon>
        <taxon>Coleoptera</taxon>
        <taxon>Polyphaga</taxon>
        <taxon>Elateriformia</taxon>
        <taxon>Elateroidea</taxon>
        <taxon>Elateridae</taxon>
        <taxon>Agrypninae</taxon>
        <taxon>Pyrophorini</taxon>
        <taxon>Ignelater</taxon>
    </lineage>
</organism>
<feature type="region of interest" description="Disordered" evidence="1">
    <location>
        <begin position="1"/>
        <end position="57"/>
    </location>
</feature>
<feature type="non-terminal residue" evidence="2">
    <location>
        <position position="1"/>
    </location>
</feature>
<keyword evidence="3" id="KW-1185">Reference proteome</keyword>
<evidence type="ECO:0000256" key="1">
    <source>
        <dbReference type="SAM" id="MobiDB-lite"/>
    </source>
</evidence>
<name>A0A8K0C725_IGNLU</name>